<sequence length="123" mass="13666">MNGLGDDKSRFNSTIRLDMWSDVALRDCVASSIRPQGAALVEWGDGIVSESVRGIYLCCRGETLAIAFAGKKSFGTSFEVDNLPSINGYSYQHCWWTFAELNNTSRNCMCPNGILEVLFFTCF</sequence>
<organism evidence="1 2">
    <name type="scientific">Caerostris extrusa</name>
    <name type="common">Bark spider</name>
    <name type="synonym">Caerostris bankana</name>
    <dbReference type="NCBI Taxonomy" id="172846"/>
    <lineage>
        <taxon>Eukaryota</taxon>
        <taxon>Metazoa</taxon>
        <taxon>Ecdysozoa</taxon>
        <taxon>Arthropoda</taxon>
        <taxon>Chelicerata</taxon>
        <taxon>Arachnida</taxon>
        <taxon>Araneae</taxon>
        <taxon>Araneomorphae</taxon>
        <taxon>Entelegynae</taxon>
        <taxon>Araneoidea</taxon>
        <taxon>Araneidae</taxon>
        <taxon>Caerostris</taxon>
    </lineage>
</organism>
<protein>
    <submittedName>
        <fullName evidence="1">Uncharacterized protein</fullName>
    </submittedName>
</protein>
<gene>
    <name evidence="1" type="ORF">CEXT_383801</name>
</gene>
<name>A0AAV4P6Q1_CAEEX</name>
<reference evidence="1 2" key="1">
    <citation type="submission" date="2021-06" db="EMBL/GenBank/DDBJ databases">
        <title>Caerostris extrusa draft genome.</title>
        <authorList>
            <person name="Kono N."/>
            <person name="Arakawa K."/>
        </authorList>
    </citation>
    <scope>NUCLEOTIDE SEQUENCE [LARGE SCALE GENOMIC DNA]</scope>
</reference>
<dbReference type="EMBL" id="BPLR01004048">
    <property type="protein sequence ID" value="GIX91683.1"/>
    <property type="molecule type" value="Genomic_DNA"/>
</dbReference>
<dbReference type="Proteomes" id="UP001054945">
    <property type="component" value="Unassembled WGS sequence"/>
</dbReference>
<evidence type="ECO:0000313" key="2">
    <source>
        <dbReference type="Proteomes" id="UP001054945"/>
    </source>
</evidence>
<accession>A0AAV4P6Q1</accession>
<dbReference type="AlphaFoldDB" id="A0AAV4P6Q1"/>
<comment type="caution">
    <text evidence="1">The sequence shown here is derived from an EMBL/GenBank/DDBJ whole genome shotgun (WGS) entry which is preliminary data.</text>
</comment>
<keyword evidence="2" id="KW-1185">Reference proteome</keyword>
<proteinExistence type="predicted"/>
<evidence type="ECO:0000313" key="1">
    <source>
        <dbReference type="EMBL" id="GIX91683.1"/>
    </source>
</evidence>